<dbReference type="GO" id="GO:0055085">
    <property type="term" value="P:transmembrane transport"/>
    <property type="evidence" value="ECO:0007669"/>
    <property type="project" value="InterPro"/>
</dbReference>
<evidence type="ECO:0000259" key="8">
    <source>
        <dbReference type="PROSITE" id="PS50928"/>
    </source>
</evidence>
<dbReference type="OrthoDB" id="8410865at2"/>
<evidence type="ECO:0000256" key="7">
    <source>
        <dbReference type="RuleBase" id="RU363032"/>
    </source>
</evidence>
<accession>A0A433XLT0</accession>
<dbReference type="Pfam" id="PF12911">
    <property type="entry name" value="OppC_N"/>
    <property type="match status" value="1"/>
</dbReference>
<feature type="transmembrane region" description="Helical" evidence="7">
    <location>
        <begin position="84"/>
        <end position="107"/>
    </location>
</feature>
<evidence type="ECO:0000313" key="9">
    <source>
        <dbReference type="EMBL" id="RUT35050.1"/>
    </source>
</evidence>
<feature type="transmembrane region" description="Helical" evidence="7">
    <location>
        <begin position="249"/>
        <end position="270"/>
    </location>
</feature>
<keyword evidence="3" id="KW-1003">Cell membrane</keyword>
<reference evidence="9 10" key="1">
    <citation type="journal article" date="2016" name="Int. J. Syst. Evol. Microbiol.">
        <title>Arsenicitalea aurantiaca gen. nov., sp. nov., a new member of the family Hyphomicrobiaceae, isolated from high-arsenic sediment.</title>
        <authorList>
            <person name="Mu Y."/>
            <person name="Zhou L."/>
            <person name="Zeng X.C."/>
            <person name="Liu L."/>
            <person name="Pan Y."/>
            <person name="Chen X."/>
            <person name="Wang J."/>
            <person name="Li S."/>
            <person name="Li W.J."/>
            <person name="Wang Y."/>
        </authorList>
    </citation>
    <scope>NUCLEOTIDE SEQUENCE [LARGE SCALE GENOMIC DNA]</scope>
    <source>
        <strain evidence="9 10">42-50</strain>
    </source>
</reference>
<protein>
    <submittedName>
        <fullName evidence="9">ABC transporter permease</fullName>
    </submittedName>
</protein>
<dbReference type="AlphaFoldDB" id="A0A433XLT0"/>
<organism evidence="9 10">
    <name type="scientific">Arsenicitalea aurantiaca</name>
    <dbReference type="NCBI Taxonomy" id="1783274"/>
    <lineage>
        <taxon>Bacteria</taxon>
        <taxon>Pseudomonadati</taxon>
        <taxon>Pseudomonadota</taxon>
        <taxon>Alphaproteobacteria</taxon>
        <taxon>Hyphomicrobiales</taxon>
        <taxon>Devosiaceae</taxon>
        <taxon>Arsenicitalea</taxon>
    </lineage>
</organism>
<proteinExistence type="inferred from homology"/>
<dbReference type="InterPro" id="IPR000515">
    <property type="entry name" value="MetI-like"/>
</dbReference>
<evidence type="ECO:0000256" key="3">
    <source>
        <dbReference type="ARBA" id="ARBA00022475"/>
    </source>
</evidence>
<dbReference type="InterPro" id="IPR035906">
    <property type="entry name" value="MetI-like_sf"/>
</dbReference>
<dbReference type="Gene3D" id="1.10.3720.10">
    <property type="entry name" value="MetI-like"/>
    <property type="match status" value="1"/>
</dbReference>
<evidence type="ECO:0000313" key="10">
    <source>
        <dbReference type="Proteomes" id="UP000281547"/>
    </source>
</evidence>
<dbReference type="EMBL" id="RZNJ01000001">
    <property type="protein sequence ID" value="RUT35050.1"/>
    <property type="molecule type" value="Genomic_DNA"/>
</dbReference>
<comment type="similarity">
    <text evidence="7">Belongs to the binding-protein-dependent transport system permease family.</text>
</comment>
<dbReference type="InterPro" id="IPR025966">
    <property type="entry name" value="OppC_N"/>
</dbReference>
<keyword evidence="4 7" id="KW-0812">Transmembrane</keyword>
<dbReference type="InterPro" id="IPR050366">
    <property type="entry name" value="BP-dependent_transpt_permease"/>
</dbReference>
<feature type="transmembrane region" description="Helical" evidence="7">
    <location>
        <begin position="20"/>
        <end position="37"/>
    </location>
</feature>
<comment type="subcellular location">
    <subcellularLocation>
        <location evidence="1 7">Cell membrane</location>
        <topology evidence="1 7">Multi-pass membrane protein</topology>
    </subcellularLocation>
</comment>
<keyword evidence="6 7" id="KW-0472">Membrane</keyword>
<evidence type="ECO:0000256" key="5">
    <source>
        <dbReference type="ARBA" id="ARBA00022989"/>
    </source>
</evidence>
<dbReference type="CDD" id="cd06261">
    <property type="entry name" value="TM_PBP2"/>
    <property type="match status" value="1"/>
</dbReference>
<keyword evidence="2 7" id="KW-0813">Transport</keyword>
<evidence type="ECO:0000256" key="1">
    <source>
        <dbReference type="ARBA" id="ARBA00004651"/>
    </source>
</evidence>
<dbReference type="PROSITE" id="PS50928">
    <property type="entry name" value="ABC_TM1"/>
    <property type="match status" value="1"/>
</dbReference>
<dbReference type="GO" id="GO:0005886">
    <property type="term" value="C:plasma membrane"/>
    <property type="evidence" value="ECO:0007669"/>
    <property type="project" value="UniProtKB-SubCell"/>
</dbReference>
<feature type="domain" description="ABC transmembrane type-1" evidence="8">
    <location>
        <begin position="82"/>
        <end position="271"/>
    </location>
</feature>
<evidence type="ECO:0000256" key="4">
    <source>
        <dbReference type="ARBA" id="ARBA00022692"/>
    </source>
</evidence>
<dbReference type="Proteomes" id="UP000281547">
    <property type="component" value="Unassembled WGS sequence"/>
</dbReference>
<keyword evidence="5 7" id="KW-1133">Transmembrane helix</keyword>
<feature type="transmembrane region" description="Helical" evidence="7">
    <location>
        <begin position="128"/>
        <end position="154"/>
    </location>
</feature>
<evidence type="ECO:0000256" key="6">
    <source>
        <dbReference type="ARBA" id="ARBA00023136"/>
    </source>
</evidence>
<dbReference type="PANTHER" id="PTHR43386">
    <property type="entry name" value="OLIGOPEPTIDE TRANSPORT SYSTEM PERMEASE PROTEIN APPC"/>
    <property type="match status" value="1"/>
</dbReference>
<name>A0A433XLT0_9HYPH</name>
<comment type="caution">
    <text evidence="9">The sequence shown here is derived from an EMBL/GenBank/DDBJ whole genome shotgun (WGS) entry which is preliminary data.</text>
</comment>
<sequence length="288" mass="31427">MSERRAPAGGSMPWSVRLSMGFVALFVLFALFGQWLSPFDFRETSLLNRLEPPALFTGEDSPYLLGTDARGRDLLVRLAVGAQISLIVAVVGTLISAVFGSLLGLIAGARRGFAETAIMTAVDVQASLPIIIVALFVLAMFNNSFILLLIMIGFTDWEGYARLVRAATLSAKEQGYVTAQRVLGSSAARIYLRHVLPNIFNIILVKFTVSLPLTILLETALSFLGLGVQPPMTSLGQIMSEGRDRLLNAWWLTLFPGAMIFLLALSVSLIGDWLRDRLDPTLIEGRRA</sequence>
<dbReference type="Pfam" id="PF00528">
    <property type="entry name" value="BPD_transp_1"/>
    <property type="match status" value="1"/>
</dbReference>
<keyword evidence="10" id="KW-1185">Reference proteome</keyword>
<evidence type="ECO:0000256" key="2">
    <source>
        <dbReference type="ARBA" id="ARBA00022448"/>
    </source>
</evidence>
<dbReference type="SUPFAM" id="SSF161098">
    <property type="entry name" value="MetI-like"/>
    <property type="match status" value="1"/>
</dbReference>
<gene>
    <name evidence="9" type="ORF">EMQ25_03605</name>
</gene>
<dbReference type="PANTHER" id="PTHR43386:SF25">
    <property type="entry name" value="PEPTIDE ABC TRANSPORTER PERMEASE PROTEIN"/>
    <property type="match status" value="1"/>
</dbReference>